<protein>
    <recommendedName>
        <fullName evidence="6">FYVE-type domain-containing protein</fullName>
    </recommendedName>
</protein>
<dbReference type="SMART" id="SM00064">
    <property type="entry name" value="FYVE"/>
    <property type="match status" value="1"/>
</dbReference>
<feature type="non-terminal residue" evidence="7">
    <location>
        <position position="1"/>
    </location>
</feature>
<keyword evidence="3" id="KW-0862">Zinc</keyword>
<dbReference type="Pfam" id="PF01363">
    <property type="entry name" value="FYVE"/>
    <property type="match status" value="1"/>
</dbReference>
<gene>
    <name evidence="7" type="ORF">L9F63_024215</name>
</gene>
<dbReference type="SUPFAM" id="SSF57903">
    <property type="entry name" value="FYVE/PHD zinc finger"/>
    <property type="match status" value="1"/>
</dbReference>
<keyword evidence="1" id="KW-0479">Metal-binding</keyword>
<reference evidence="7" key="1">
    <citation type="journal article" date="2023" name="IScience">
        <title>Live-bearing cockroach genome reveals convergent evolutionary mechanisms linked to viviparity in insects and beyond.</title>
        <authorList>
            <person name="Fouks B."/>
            <person name="Harrison M.C."/>
            <person name="Mikhailova A.A."/>
            <person name="Marchal E."/>
            <person name="English S."/>
            <person name="Carruthers M."/>
            <person name="Jennings E.C."/>
            <person name="Chiamaka E.L."/>
            <person name="Frigard R.A."/>
            <person name="Pippel M."/>
            <person name="Attardo G.M."/>
            <person name="Benoit J.B."/>
            <person name="Bornberg-Bauer E."/>
            <person name="Tobe S.S."/>
        </authorList>
    </citation>
    <scope>NUCLEOTIDE SEQUENCE</scope>
    <source>
        <strain evidence="7">Stay&amp;Tobe</strain>
    </source>
</reference>
<dbReference type="InterPro" id="IPR021565">
    <property type="entry name" value="Rbsn_Rab-bd"/>
</dbReference>
<dbReference type="PANTHER" id="PTHR13510">
    <property type="entry name" value="FYVE-FINGER-CONTAINING RAB5 EFFECTOR PROTEIN RABENOSYN-5-RELATED"/>
    <property type="match status" value="1"/>
</dbReference>
<dbReference type="InterPro" id="IPR017455">
    <property type="entry name" value="Znf_FYVE-rel"/>
</dbReference>
<feature type="coiled-coil region" evidence="5">
    <location>
        <begin position="474"/>
        <end position="501"/>
    </location>
</feature>
<dbReference type="EMBL" id="JASPKZ010008247">
    <property type="protein sequence ID" value="KAJ9580600.1"/>
    <property type="molecule type" value="Genomic_DNA"/>
</dbReference>
<dbReference type="InterPro" id="IPR011011">
    <property type="entry name" value="Znf_FYVE_PHD"/>
</dbReference>
<comment type="caution">
    <text evidence="7">The sequence shown here is derived from an EMBL/GenBank/DDBJ whole genome shotgun (WGS) entry which is preliminary data.</text>
</comment>
<dbReference type="PROSITE" id="PS50178">
    <property type="entry name" value="ZF_FYVE"/>
    <property type="match status" value="1"/>
</dbReference>
<evidence type="ECO:0000313" key="8">
    <source>
        <dbReference type="Proteomes" id="UP001233999"/>
    </source>
</evidence>
<keyword evidence="2 4" id="KW-0863">Zinc-finger</keyword>
<dbReference type="PANTHER" id="PTHR13510:SF44">
    <property type="entry name" value="RABENOSYN-5"/>
    <property type="match status" value="1"/>
</dbReference>
<feature type="domain" description="FYVE-type" evidence="6">
    <location>
        <begin position="151"/>
        <end position="257"/>
    </location>
</feature>
<keyword evidence="8" id="KW-1185">Reference proteome</keyword>
<dbReference type="Gene3D" id="3.30.40.10">
    <property type="entry name" value="Zinc/RING finger domain, C3HC4 (zinc finger)"/>
    <property type="match status" value="1"/>
</dbReference>
<dbReference type="PROSITE" id="PS00028">
    <property type="entry name" value="ZINC_FINGER_C2H2_1"/>
    <property type="match status" value="1"/>
</dbReference>
<dbReference type="AlphaFoldDB" id="A0AAD8E7X7"/>
<dbReference type="InterPro" id="IPR013087">
    <property type="entry name" value="Znf_C2H2_type"/>
</dbReference>
<evidence type="ECO:0000256" key="5">
    <source>
        <dbReference type="SAM" id="Coils"/>
    </source>
</evidence>
<accession>A0AAD8E7X7</accession>
<name>A0AAD8E7X7_DIPPU</name>
<dbReference type="Gene3D" id="4.10.860.20">
    <property type="entry name" value="Rabenosyn, Rab binding domain"/>
    <property type="match status" value="1"/>
</dbReference>
<evidence type="ECO:0000259" key="6">
    <source>
        <dbReference type="PROSITE" id="PS50178"/>
    </source>
</evidence>
<dbReference type="GO" id="GO:0008270">
    <property type="term" value="F:zinc ion binding"/>
    <property type="evidence" value="ECO:0007669"/>
    <property type="project" value="UniProtKB-KW"/>
</dbReference>
<organism evidence="7 8">
    <name type="scientific">Diploptera punctata</name>
    <name type="common">Pacific beetle cockroach</name>
    <dbReference type="NCBI Taxonomy" id="6984"/>
    <lineage>
        <taxon>Eukaryota</taxon>
        <taxon>Metazoa</taxon>
        <taxon>Ecdysozoa</taxon>
        <taxon>Arthropoda</taxon>
        <taxon>Hexapoda</taxon>
        <taxon>Insecta</taxon>
        <taxon>Pterygota</taxon>
        <taxon>Neoptera</taxon>
        <taxon>Polyneoptera</taxon>
        <taxon>Dictyoptera</taxon>
        <taxon>Blattodea</taxon>
        <taxon>Blaberoidea</taxon>
        <taxon>Blaberidae</taxon>
        <taxon>Diplopterinae</taxon>
        <taxon>Diploptera</taxon>
    </lineage>
</organism>
<dbReference type="Pfam" id="PF11464">
    <property type="entry name" value="Rbsn"/>
    <property type="match status" value="1"/>
</dbReference>
<dbReference type="InterPro" id="IPR036531">
    <property type="entry name" value="Rbsn_Rab-bd_sf"/>
</dbReference>
<evidence type="ECO:0000256" key="2">
    <source>
        <dbReference type="ARBA" id="ARBA00022771"/>
    </source>
</evidence>
<reference evidence="7" key="2">
    <citation type="submission" date="2023-05" db="EMBL/GenBank/DDBJ databases">
        <authorList>
            <person name="Fouks B."/>
        </authorList>
    </citation>
    <scope>NUCLEOTIDE SEQUENCE</scope>
    <source>
        <strain evidence="7">Stay&amp;Tobe</strain>
        <tissue evidence="7">Testes</tissue>
    </source>
</reference>
<evidence type="ECO:0000313" key="7">
    <source>
        <dbReference type="EMBL" id="KAJ9580600.1"/>
    </source>
</evidence>
<evidence type="ECO:0000256" key="1">
    <source>
        <dbReference type="ARBA" id="ARBA00022723"/>
    </source>
</evidence>
<proteinExistence type="predicted"/>
<dbReference type="InterPro" id="IPR013083">
    <property type="entry name" value="Znf_RING/FYVE/PHD"/>
</dbReference>
<sequence>MAEGGEEILEGFLCPMCKADLGTALQLHNHFQEEHTEDQDVLKSLKDLLGKAKKKILKIDEELFSCDYETQTASSGAQFVNTYTIEFEPQELGATRSHTQAFRATRNDRIERYASETNKLLIRLDKLLINFPTDPVKRKAREQEVVPWIDDRDVKLCPSCARNFHVARRKHHCRLCGAIMCHDCTQFLPLTAAKKMTSLAFGQQNITNHKPSIIGNNVQILERSNSNSSLNSVLSLVDTVSGEQHFRLCIHCKQLLDTREKLKESRTLKPIISQFYERLRTYQSEADELTDLYIKMCQSLNCGETTYSLTDAQVSRVKLLKLAESIDSLSNKIAILGTKDLENPPRGKMLQLQQKIRTAATSYLKEQLVALPALPTEEQLRALQDRRRQEVSARIQQEKHLAAVEAYQAEMKRRRDSSQRNRDIYYNSSGAQKPHDQVIIDSGWGPETGQMFDSDDPMIQQMNIIRNYIKQARSAQKFDEVATLEQNLKELKEEYWIQQQSHNIVGETAYVLKL</sequence>
<dbReference type="InterPro" id="IPR052727">
    <property type="entry name" value="Rab4/Rab5_effector"/>
</dbReference>
<dbReference type="SUPFAM" id="SSF140125">
    <property type="entry name" value="Rabenosyn-5 Rab-binding domain-like"/>
    <property type="match status" value="1"/>
</dbReference>
<dbReference type="InterPro" id="IPR000306">
    <property type="entry name" value="Znf_FYVE"/>
</dbReference>
<evidence type="ECO:0000256" key="3">
    <source>
        <dbReference type="ARBA" id="ARBA00022833"/>
    </source>
</evidence>
<keyword evidence="5" id="KW-0175">Coiled coil</keyword>
<dbReference type="Proteomes" id="UP001233999">
    <property type="component" value="Unassembled WGS sequence"/>
</dbReference>
<evidence type="ECO:0000256" key="4">
    <source>
        <dbReference type="PROSITE-ProRule" id="PRU00091"/>
    </source>
</evidence>
<dbReference type="CDD" id="cd15716">
    <property type="entry name" value="FYVE_RBNS5"/>
    <property type="match status" value="1"/>
</dbReference>